<dbReference type="AlphaFoldDB" id="A0A699GL02"/>
<evidence type="ECO:0000256" key="1">
    <source>
        <dbReference type="SAM" id="MobiDB-lite"/>
    </source>
</evidence>
<reference evidence="2" key="1">
    <citation type="journal article" date="2019" name="Sci. Rep.">
        <title>Draft genome of Tanacetum cinerariifolium, the natural source of mosquito coil.</title>
        <authorList>
            <person name="Yamashiro T."/>
            <person name="Shiraishi A."/>
            <person name="Satake H."/>
            <person name="Nakayama K."/>
        </authorList>
    </citation>
    <scope>NUCLEOTIDE SEQUENCE</scope>
</reference>
<accession>A0A699GL02</accession>
<comment type="caution">
    <text evidence="2">The sequence shown here is derived from an EMBL/GenBank/DDBJ whole genome shotgun (WGS) entry which is preliminary data.</text>
</comment>
<sequence length="154" mass="17622">MPPKKTSTFVAPAKTQAAIRQLVADSVTAALEAQAATMASTDNLNRNTGLKETPVAKRGNYKEFISCQPFYFNGTSDHKRKFDDRRNSNNNNYPNNRVNNYQNNRNNNSNRNNDYRQQQNRRSETFRAYATTQTKNIGYTGNHPLFKKLTLNHS</sequence>
<gene>
    <name evidence="2" type="ORF">Tci_054416</name>
</gene>
<organism evidence="2">
    <name type="scientific">Tanacetum cinerariifolium</name>
    <name type="common">Dalmatian daisy</name>
    <name type="synonym">Chrysanthemum cinerariifolium</name>
    <dbReference type="NCBI Taxonomy" id="118510"/>
    <lineage>
        <taxon>Eukaryota</taxon>
        <taxon>Viridiplantae</taxon>
        <taxon>Streptophyta</taxon>
        <taxon>Embryophyta</taxon>
        <taxon>Tracheophyta</taxon>
        <taxon>Spermatophyta</taxon>
        <taxon>Magnoliopsida</taxon>
        <taxon>eudicotyledons</taxon>
        <taxon>Gunneridae</taxon>
        <taxon>Pentapetalae</taxon>
        <taxon>asterids</taxon>
        <taxon>campanulids</taxon>
        <taxon>Asterales</taxon>
        <taxon>Asteraceae</taxon>
        <taxon>Asteroideae</taxon>
        <taxon>Anthemideae</taxon>
        <taxon>Anthemidinae</taxon>
        <taxon>Tanacetum</taxon>
    </lineage>
</organism>
<dbReference type="EMBL" id="BKCJ010008479">
    <property type="protein sequence ID" value="GEU82438.1"/>
    <property type="molecule type" value="Genomic_DNA"/>
</dbReference>
<evidence type="ECO:0000313" key="2">
    <source>
        <dbReference type="EMBL" id="GEU82438.1"/>
    </source>
</evidence>
<feature type="compositionally biased region" description="Basic and acidic residues" evidence="1">
    <location>
        <begin position="76"/>
        <end position="87"/>
    </location>
</feature>
<evidence type="ECO:0008006" key="3">
    <source>
        <dbReference type="Google" id="ProtNLM"/>
    </source>
</evidence>
<protein>
    <recommendedName>
        <fullName evidence="3">Reverse transcriptase domain-containing protein</fullName>
    </recommendedName>
</protein>
<feature type="region of interest" description="Disordered" evidence="1">
    <location>
        <begin position="73"/>
        <end position="122"/>
    </location>
</feature>
<proteinExistence type="predicted"/>
<feature type="compositionally biased region" description="Low complexity" evidence="1">
    <location>
        <begin position="88"/>
        <end position="120"/>
    </location>
</feature>
<name>A0A699GL02_TANCI</name>